<feature type="compositionally biased region" description="Low complexity" evidence="1">
    <location>
        <begin position="62"/>
        <end position="71"/>
    </location>
</feature>
<evidence type="ECO:0000313" key="3">
    <source>
        <dbReference type="Proteomes" id="UP000799437"/>
    </source>
</evidence>
<sequence length="148" mass="15875">MHFESSPGTSPSQPISIGRMQSSPTSSFVSIPQSGTFGSPLSRRTSACAYPSWPQSESLGNAPGSFRSSAPSSFISDEDLFGFDDETPFLSEAPAPPRDVTTAQAFPLLPLYASAEKTKKKRRSSTKTKVRRSSKPMTPISESPEAPE</sequence>
<protein>
    <submittedName>
        <fullName evidence="2">Uncharacterized protein</fullName>
    </submittedName>
</protein>
<feature type="region of interest" description="Disordered" evidence="1">
    <location>
        <begin position="85"/>
        <end position="104"/>
    </location>
</feature>
<dbReference type="Proteomes" id="UP000799437">
    <property type="component" value="Unassembled WGS sequence"/>
</dbReference>
<dbReference type="GeneID" id="54487484"/>
<accession>A0A6A6WIF0</accession>
<evidence type="ECO:0000256" key="1">
    <source>
        <dbReference type="SAM" id="MobiDB-lite"/>
    </source>
</evidence>
<keyword evidence="3" id="KW-1185">Reference proteome</keyword>
<dbReference type="RefSeq" id="XP_033604227.1">
    <property type="nucleotide sequence ID" value="XM_033746430.1"/>
</dbReference>
<dbReference type="EMBL" id="ML996566">
    <property type="protein sequence ID" value="KAF2761776.1"/>
    <property type="molecule type" value="Genomic_DNA"/>
</dbReference>
<name>A0A6A6WIF0_9PEZI</name>
<dbReference type="AlphaFoldDB" id="A0A6A6WIF0"/>
<feature type="region of interest" description="Disordered" evidence="1">
    <location>
        <begin position="113"/>
        <end position="148"/>
    </location>
</feature>
<reference evidence="2" key="1">
    <citation type="journal article" date="2020" name="Stud. Mycol.">
        <title>101 Dothideomycetes genomes: a test case for predicting lifestyles and emergence of pathogens.</title>
        <authorList>
            <person name="Haridas S."/>
            <person name="Albert R."/>
            <person name="Binder M."/>
            <person name="Bloem J."/>
            <person name="Labutti K."/>
            <person name="Salamov A."/>
            <person name="Andreopoulos B."/>
            <person name="Baker S."/>
            <person name="Barry K."/>
            <person name="Bills G."/>
            <person name="Bluhm B."/>
            <person name="Cannon C."/>
            <person name="Castanera R."/>
            <person name="Culley D."/>
            <person name="Daum C."/>
            <person name="Ezra D."/>
            <person name="Gonzalez J."/>
            <person name="Henrissat B."/>
            <person name="Kuo A."/>
            <person name="Liang C."/>
            <person name="Lipzen A."/>
            <person name="Lutzoni F."/>
            <person name="Magnuson J."/>
            <person name="Mondo S."/>
            <person name="Nolan M."/>
            <person name="Ohm R."/>
            <person name="Pangilinan J."/>
            <person name="Park H.-J."/>
            <person name="Ramirez L."/>
            <person name="Alfaro M."/>
            <person name="Sun H."/>
            <person name="Tritt A."/>
            <person name="Yoshinaga Y."/>
            <person name="Zwiers L.-H."/>
            <person name="Turgeon B."/>
            <person name="Goodwin S."/>
            <person name="Spatafora J."/>
            <person name="Crous P."/>
            <person name="Grigoriev I."/>
        </authorList>
    </citation>
    <scope>NUCLEOTIDE SEQUENCE</scope>
    <source>
        <strain evidence="2">CBS 121739</strain>
    </source>
</reference>
<dbReference type="OrthoDB" id="5294241at2759"/>
<feature type="compositionally biased region" description="Polar residues" evidence="1">
    <location>
        <begin position="1"/>
        <end position="45"/>
    </location>
</feature>
<proteinExistence type="predicted"/>
<feature type="region of interest" description="Disordered" evidence="1">
    <location>
        <begin position="1"/>
        <end position="71"/>
    </location>
</feature>
<gene>
    <name evidence="2" type="ORF">EJ05DRAFT_496673</name>
</gene>
<feature type="compositionally biased region" description="Basic residues" evidence="1">
    <location>
        <begin position="118"/>
        <end position="134"/>
    </location>
</feature>
<evidence type="ECO:0000313" key="2">
    <source>
        <dbReference type="EMBL" id="KAF2761776.1"/>
    </source>
</evidence>
<organism evidence="2 3">
    <name type="scientific">Pseudovirgaria hyperparasitica</name>
    <dbReference type="NCBI Taxonomy" id="470096"/>
    <lineage>
        <taxon>Eukaryota</taxon>
        <taxon>Fungi</taxon>
        <taxon>Dikarya</taxon>
        <taxon>Ascomycota</taxon>
        <taxon>Pezizomycotina</taxon>
        <taxon>Dothideomycetes</taxon>
        <taxon>Dothideomycetes incertae sedis</taxon>
        <taxon>Acrospermales</taxon>
        <taxon>Acrospermaceae</taxon>
        <taxon>Pseudovirgaria</taxon>
    </lineage>
</organism>